<evidence type="ECO:0000256" key="1">
    <source>
        <dbReference type="SAM" id="SignalP"/>
    </source>
</evidence>
<dbReference type="RefSeq" id="WP_146288891.1">
    <property type="nucleotide sequence ID" value="NZ_CP042304.1"/>
</dbReference>
<proteinExistence type="predicted"/>
<name>A0A5B8LP15_9HYPH</name>
<keyword evidence="3" id="KW-1185">Reference proteome</keyword>
<organism evidence="2 3">
    <name type="scientific">Devosia ginsengisoli</name>
    <dbReference type="NCBI Taxonomy" id="400770"/>
    <lineage>
        <taxon>Bacteria</taxon>
        <taxon>Pseudomonadati</taxon>
        <taxon>Pseudomonadota</taxon>
        <taxon>Alphaproteobacteria</taxon>
        <taxon>Hyphomicrobiales</taxon>
        <taxon>Devosiaceae</taxon>
        <taxon>Devosia</taxon>
    </lineage>
</organism>
<accession>A0A5B8LP15</accession>
<gene>
    <name evidence="2" type="ORF">FPZ08_04605</name>
</gene>
<evidence type="ECO:0000313" key="2">
    <source>
        <dbReference type="EMBL" id="QDZ10087.1"/>
    </source>
</evidence>
<dbReference type="AlphaFoldDB" id="A0A5B8LP15"/>
<feature type="chain" id="PRO_5022916866" evidence="1">
    <location>
        <begin position="24"/>
        <end position="111"/>
    </location>
</feature>
<protein>
    <submittedName>
        <fullName evidence="2">Uncharacterized protein</fullName>
    </submittedName>
</protein>
<reference evidence="2 3" key="1">
    <citation type="submission" date="2019-07" db="EMBL/GenBank/DDBJ databases">
        <title>Full genome sequence of Devosia sp. Gsoil 520.</title>
        <authorList>
            <person name="Im W.-T."/>
        </authorList>
    </citation>
    <scope>NUCLEOTIDE SEQUENCE [LARGE SCALE GENOMIC DNA]</scope>
    <source>
        <strain evidence="2 3">Gsoil 520</strain>
    </source>
</reference>
<keyword evidence="1" id="KW-0732">Signal</keyword>
<evidence type="ECO:0000313" key="3">
    <source>
        <dbReference type="Proteomes" id="UP000315364"/>
    </source>
</evidence>
<dbReference type="PROSITE" id="PS51257">
    <property type="entry name" value="PROKAR_LIPOPROTEIN"/>
    <property type="match status" value="1"/>
</dbReference>
<dbReference type="Proteomes" id="UP000315364">
    <property type="component" value="Chromosome"/>
</dbReference>
<feature type="signal peptide" evidence="1">
    <location>
        <begin position="1"/>
        <end position="23"/>
    </location>
</feature>
<dbReference type="EMBL" id="CP042304">
    <property type="protein sequence ID" value="QDZ10087.1"/>
    <property type="molecule type" value="Genomic_DNA"/>
</dbReference>
<dbReference type="OrthoDB" id="1522627at2"/>
<dbReference type="KEGG" id="dea:FPZ08_04605"/>
<sequence>MPRSGRYLLSIAVLLAACGATSAQSPLDFSGATETPEELIALYDAADGQCRLSTSDDVEIQVACVSRSIYGAALNAQDWCYGRESEANADMEWHACAAESLRFPPVSVTYP</sequence>